<keyword evidence="10" id="KW-1185">Reference proteome</keyword>
<evidence type="ECO:0000259" key="8">
    <source>
        <dbReference type="PROSITE" id="PS50943"/>
    </source>
</evidence>
<reference evidence="9 10" key="1">
    <citation type="submission" date="2024-02" db="EMBL/GenBank/DDBJ databases">
        <title>First draft genome assembly of two strains of Seiridium cardinale.</title>
        <authorList>
            <person name="Emiliani G."/>
            <person name="Scali E."/>
        </authorList>
    </citation>
    <scope>NUCLEOTIDE SEQUENCE [LARGE SCALE GENOMIC DNA]</scope>
    <source>
        <strain evidence="9 10">BM-138-000479</strain>
    </source>
</reference>
<dbReference type="Proteomes" id="UP001465668">
    <property type="component" value="Unassembled WGS sequence"/>
</dbReference>
<dbReference type="InterPro" id="IPR013729">
    <property type="entry name" value="MBF1_N"/>
</dbReference>
<organism evidence="9 10">
    <name type="scientific">Seiridium cardinale</name>
    <dbReference type="NCBI Taxonomy" id="138064"/>
    <lineage>
        <taxon>Eukaryota</taxon>
        <taxon>Fungi</taxon>
        <taxon>Dikarya</taxon>
        <taxon>Ascomycota</taxon>
        <taxon>Pezizomycotina</taxon>
        <taxon>Sordariomycetes</taxon>
        <taxon>Xylariomycetidae</taxon>
        <taxon>Amphisphaeriales</taxon>
        <taxon>Sporocadaceae</taxon>
        <taxon>Seiridium</taxon>
    </lineage>
</organism>
<comment type="caution">
    <text evidence="9">The sequence shown here is derived from an EMBL/GenBank/DDBJ whole genome shotgun (WGS) entry which is preliminary data.</text>
</comment>
<comment type="similarity">
    <text evidence="1">Belongs to the MBF1 family.</text>
</comment>
<dbReference type="CDD" id="cd00093">
    <property type="entry name" value="HTH_XRE"/>
    <property type="match status" value="1"/>
</dbReference>
<feature type="region of interest" description="Disordered" evidence="7">
    <location>
        <begin position="1"/>
        <end position="26"/>
    </location>
</feature>
<evidence type="ECO:0000313" key="9">
    <source>
        <dbReference type="EMBL" id="KAK9782494.1"/>
    </source>
</evidence>
<feature type="domain" description="HTH cro/C1-type" evidence="8">
    <location>
        <begin position="88"/>
        <end position="144"/>
    </location>
</feature>
<dbReference type="SMART" id="SM00530">
    <property type="entry name" value="HTH_XRE"/>
    <property type="match status" value="1"/>
</dbReference>
<sequence>MSDDWESVTKIGSRTRGGGASQRETVVRSTAALNAARRSGAAISTEKKYAAGNLTTKSGPEGQRMTKVDRETDIVKPKTVGKDVGKLIQQTRDAMEPKMSQKQLGEKINKTPAIVASFERGDAAPDQQILAAMERVLKVKLRGKDIGQPLGPKKKA</sequence>
<dbReference type="InterPro" id="IPR010982">
    <property type="entry name" value="Lambda_DNA-bd_dom_sf"/>
</dbReference>
<keyword evidence="3" id="KW-0805">Transcription regulation</keyword>
<dbReference type="PROSITE" id="PS50943">
    <property type="entry name" value="HTH_CROC1"/>
    <property type="match status" value="1"/>
</dbReference>
<evidence type="ECO:0000256" key="5">
    <source>
        <dbReference type="ARBA" id="ARBA00023163"/>
    </source>
</evidence>
<keyword evidence="4" id="KW-0238">DNA-binding</keyword>
<evidence type="ECO:0000256" key="7">
    <source>
        <dbReference type="SAM" id="MobiDB-lite"/>
    </source>
</evidence>
<dbReference type="Pfam" id="PF01381">
    <property type="entry name" value="HTH_3"/>
    <property type="match status" value="1"/>
</dbReference>
<comment type="function">
    <text evidence="6">Transcriptional coactivator that stimulates GCN4-dependent transcriptional activity by bridging the DNA-binding region of GCN4 and TBP (SPT15), thereby recruiting TBP to GCN4-bound promoters. Involved in induction of the ribosome quality control (RQC) pathway; a pathway that degrades nascent peptide chains during problematic translation. Required to prevent stalled ribosomes from frameshifting.</text>
</comment>
<gene>
    <name evidence="9" type="ORF">SCAR479_00837</name>
</gene>
<name>A0ABR2Y6Y4_9PEZI</name>
<dbReference type="Pfam" id="PF08523">
    <property type="entry name" value="MBF1"/>
    <property type="match status" value="1"/>
</dbReference>
<evidence type="ECO:0000256" key="2">
    <source>
        <dbReference type="ARBA" id="ARBA00014317"/>
    </source>
</evidence>
<evidence type="ECO:0000256" key="1">
    <source>
        <dbReference type="ARBA" id="ARBA00009802"/>
    </source>
</evidence>
<proteinExistence type="inferred from homology"/>
<evidence type="ECO:0000313" key="10">
    <source>
        <dbReference type="Proteomes" id="UP001465668"/>
    </source>
</evidence>
<dbReference type="PANTHER" id="PTHR10245:SF15">
    <property type="entry name" value="ENDOTHELIAL DIFFERENTIATION-RELATED FACTOR 1"/>
    <property type="match status" value="1"/>
</dbReference>
<accession>A0ABR2Y6Y4</accession>
<evidence type="ECO:0000256" key="6">
    <source>
        <dbReference type="ARBA" id="ARBA00035107"/>
    </source>
</evidence>
<evidence type="ECO:0000256" key="3">
    <source>
        <dbReference type="ARBA" id="ARBA00023015"/>
    </source>
</evidence>
<keyword evidence="5" id="KW-0804">Transcription</keyword>
<dbReference type="EMBL" id="JARVKM010000002">
    <property type="protein sequence ID" value="KAK9782494.1"/>
    <property type="molecule type" value="Genomic_DNA"/>
</dbReference>
<protein>
    <recommendedName>
        <fullName evidence="2">Multiprotein-bridging factor 1</fullName>
    </recommendedName>
</protein>
<dbReference type="PANTHER" id="PTHR10245">
    <property type="entry name" value="ENDOTHELIAL DIFFERENTIATION-RELATED FACTOR 1 MULTIPROTEIN BRIDGING FACTOR 1"/>
    <property type="match status" value="1"/>
</dbReference>
<dbReference type="Gene3D" id="1.10.260.40">
    <property type="entry name" value="lambda repressor-like DNA-binding domains"/>
    <property type="match status" value="1"/>
</dbReference>
<evidence type="ECO:0000256" key="4">
    <source>
        <dbReference type="ARBA" id="ARBA00023125"/>
    </source>
</evidence>
<dbReference type="InterPro" id="IPR001387">
    <property type="entry name" value="Cro/C1-type_HTH"/>
</dbReference>
<dbReference type="SUPFAM" id="SSF47413">
    <property type="entry name" value="lambda repressor-like DNA-binding domains"/>
    <property type="match status" value="1"/>
</dbReference>